<evidence type="ECO:0000313" key="1">
    <source>
        <dbReference type="EMBL" id="GLT19942.1"/>
    </source>
</evidence>
<reference evidence="2" key="1">
    <citation type="journal article" date="2019" name="Int. J. Syst. Evol. Microbiol.">
        <title>The Global Catalogue of Microorganisms (GCM) 10K type strain sequencing project: providing services to taxonomists for standard genome sequencing and annotation.</title>
        <authorList>
            <consortium name="The Broad Institute Genomics Platform"/>
            <consortium name="The Broad Institute Genome Sequencing Center for Infectious Disease"/>
            <person name="Wu L."/>
            <person name="Ma J."/>
        </authorList>
    </citation>
    <scope>NUCLEOTIDE SEQUENCE [LARGE SCALE GENOMIC DNA]</scope>
    <source>
        <strain evidence="2">NBRC 108723</strain>
    </source>
</reference>
<dbReference type="SUPFAM" id="SSF102400">
    <property type="entry name" value="DNA polymerase III chi subunit"/>
    <property type="match status" value="1"/>
</dbReference>
<dbReference type="InterPro" id="IPR036768">
    <property type="entry name" value="PolIII_chi_sf"/>
</dbReference>
<dbReference type="PANTHER" id="PTHR38767">
    <property type="entry name" value="DNA POLYMERASE III SUBUNIT CHI"/>
    <property type="match status" value="1"/>
</dbReference>
<dbReference type="EMBL" id="BSPW01000088">
    <property type="protein sequence ID" value="GLT19942.1"/>
    <property type="molecule type" value="Genomic_DNA"/>
</dbReference>
<dbReference type="PANTHER" id="PTHR38767:SF1">
    <property type="entry name" value="DNA POLYMERASE III SUBUNIT CHI"/>
    <property type="match status" value="1"/>
</dbReference>
<protein>
    <submittedName>
        <fullName evidence="1">DNA polymerase III subunit chi</fullName>
    </submittedName>
</protein>
<accession>A0ABQ6F346</accession>
<keyword evidence="2" id="KW-1185">Reference proteome</keyword>
<comment type="caution">
    <text evidence="1">The sequence shown here is derived from an EMBL/GenBank/DDBJ whole genome shotgun (WGS) entry which is preliminary data.</text>
</comment>
<name>A0ABQ6F346_9VIBR</name>
<organism evidence="1 2">
    <name type="scientific">Vibrio zhanjiangensis</name>
    <dbReference type="NCBI Taxonomy" id="1046128"/>
    <lineage>
        <taxon>Bacteria</taxon>
        <taxon>Pseudomonadati</taxon>
        <taxon>Pseudomonadota</taxon>
        <taxon>Gammaproteobacteria</taxon>
        <taxon>Vibrionales</taxon>
        <taxon>Vibrionaceae</taxon>
        <taxon>Vibrio</taxon>
    </lineage>
</organism>
<dbReference type="Pfam" id="PF04364">
    <property type="entry name" value="DNA_pol3_chi"/>
    <property type="match status" value="1"/>
</dbReference>
<proteinExistence type="predicted"/>
<dbReference type="Gene3D" id="3.40.50.10110">
    <property type="entry name" value="DNA polymerase III subunit chi"/>
    <property type="match status" value="1"/>
</dbReference>
<gene>
    <name evidence="1" type="ORF">GCM10007938_37250</name>
</gene>
<dbReference type="InterPro" id="IPR007459">
    <property type="entry name" value="DNA_pol3_chi"/>
</dbReference>
<dbReference type="Proteomes" id="UP001157138">
    <property type="component" value="Unassembled WGS sequence"/>
</dbReference>
<sequence length="165" mass="18835">MTKRAARPFFNSVTMMPNATFYIIKPNSLQAGQAGLFDYAVFLAGHFSRQGAKVYLNCENKDEAEQLAEHFWQVDPKQFLAHNLVGEGPKHGTPIEIGHQEVTPSWNRQLVINLAKNKTTFANKFAEVVDFVPCEEKAKQLARERYKIYRQAGYQLQTIEIDQNS</sequence>
<evidence type="ECO:0000313" key="2">
    <source>
        <dbReference type="Proteomes" id="UP001157138"/>
    </source>
</evidence>